<dbReference type="Pfam" id="PF03767">
    <property type="entry name" value="Acid_phosphat_B"/>
    <property type="match status" value="1"/>
</dbReference>
<feature type="region of interest" description="Disordered" evidence="1">
    <location>
        <begin position="534"/>
        <end position="571"/>
    </location>
</feature>
<feature type="compositionally biased region" description="Acidic residues" evidence="1">
    <location>
        <begin position="471"/>
        <end position="504"/>
    </location>
</feature>
<protein>
    <submittedName>
        <fullName evidence="2">Uncharacterized protein</fullName>
    </submittedName>
</protein>
<comment type="caution">
    <text evidence="2">The sequence shown here is derived from an EMBL/GenBank/DDBJ whole genome shotgun (WGS) entry which is preliminary data.</text>
</comment>
<feature type="compositionally biased region" description="Polar residues" evidence="1">
    <location>
        <begin position="186"/>
        <end position="202"/>
    </location>
</feature>
<dbReference type="EMBL" id="JBBWWR010000002">
    <property type="protein sequence ID" value="KAK8970055.1"/>
    <property type="molecule type" value="Genomic_DNA"/>
</dbReference>
<dbReference type="InterPro" id="IPR005519">
    <property type="entry name" value="Acid_phosphat_B-like"/>
</dbReference>
<dbReference type="Proteomes" id="UP001412067">
    <property type="component" value="Unassembled WGS sequence"/>
</dbReference>
<feature type="region of interest" description="Disordered" evidence="1">
    <location>
        <begin position="471"/>
        <end position="506"/>
    </location>
</feature>
<dbReference type="PANTHER" id="PTHR31284">
    <property type="entry name" value="ACID PHOSPHATASE-LIKE PROTEIN"/>
    <property type="match status" value="1"/>
</dbReference>
<evidence type="ECO:0000313" key="3">
    <source>
        <dbReference type="Proteomes" id="UP001412067"/>
    </source>
</evidence>
<dbReference type="InterPro" id="IPR023214">
    <property type="entry name" value="HAD_sf"/>
</dbReference>
<dbReference type="PANTHER" id="PTHR31284:SF10">
    <property type="entry name" value="ACID PHOSPHATASE-LIKE PROTEIN"/>
    <property type="match status" value="1"/>
</dbReference>
<evidence type="ECO:0000256" key="1">
    <source>
        <dbReference type="SAM" id="MobiDB-lite"/>
    </source>
</evidence>
<accession>A0ABR2N2R8</accession>
<feature type="compositionally biased region" description="Acidic residues" evidence="1">
    <location>
        <begin position="167"/>
        <end position="182"/>
    </location>
</feature>
<dbReference type="Gene3D" id="3.40.50.1000">
    <property type="entry name" value="HAD superfamily/HAD-like"/>
    <property type="match status" value="1"/>
</dbReference>
<feature type="region of interest" description="Disordered" evidence="1">
    <location>
        <begin position="153"/>
        <end position="204"/>
    </location>
</feature>
<reference evidence="2 3" key="1">
    <citation type="journal article" date="2022" name="Nat. Plants">
        <title>Genomes of leafy and leafless Platanthera orchids illuminate the evolution of mycoheterotrophy.</title>
        <authorList>
            <person name="Li M.H."/>
            <person name="Liu K.W."/>
            <person name="Li Z."/>
            <person name="Lu H.C."/>
            <person name="Ye Q.L."/>
            <person name="Zhang D."/>
            <person name="Wang J.Y."/>
            <person name="Li Y.F."/>
            <person name="Zhong Z.M."/>
            <person name="Liu X."/>
            <person name="Yu X."/>
            <person name="Liu D.K."/>
            <person name="Tu X.D."/>
            <person name="Liu B."/>
            <person name="Hao Y."/>
            <person name="Liao X.Y."/>
            <person name="Jiang Y.T."/>
            <person name="Sun W.H."/>
            <person name="Chen J."/>
            <person name="Chen Y.Q."/>
            <person name="Ai Y."/>
            <person name="Zhai J.W."/>
            <person name="Wu S.S."/>
            <person name="Zhou Z."/>
            <person name="Hsiao Y.Y."/>
            <person name="Wu W.L."/>
            <person name="Chen Y.Y."/>
            <person name="Lin Y.F."/>
            <person name="Hsu J.L."/>
            <person name="Li C.Y."/>
            <person name="Wang Z.W."/>
            <person name="Zhao X."/>
            <person name="Zhong W.Y."/>
            <person name="Ma X.K."/>
            <person name="Ma L."/>
            <person name="Huang J."/>
            <person name="Chen G.Z."/>
            <person name="Huang M.Z."/>
            <person name="Huang L."/>
            <person name="Peng D.H."/>
            <person name="Luo Y.B."/>
            <person name="Zou S.Q."/>
            <person name="Chen S.P."/>
            <person name="Lan S."/>
            <person name="Tsai W.C."/>
            <person name="Van de Peer Y."/>
            <person name="Liu Z.J."/>
        </authorList>
    </citation>
    <scope>NUCLEOTIDE SEQUENCE [LARGE SCALE GENOMIC DNA]</scope>
    <source>
        <strain evidence="2">Lor288</strain>
    </source>
</reference>
<evidence type="ECO:0000313" key="2">
    <source>
        <dbReference type="EMBL" id="KAK8970055.1"/>
    </source>
</evidence>
<gene>
    <name evidence="2" type="ORF">KSP40_PGU011163</name>
</gene>
<name>A0ABR2N2R8_9ASPA</name>
<sequence>MSGFSWPHVTLQVALAGHADGHQTCNHLGHTNMHGGPQTSGRPTVVEQWATFTKSPALPWSLWLYKKLHGMGLQLILLTGRKETHRNSTEQNLLAVGYHSWDKLILRLEKCGSAKSMWVMISELMGGSEKAGICCQPEDEAYVGVLASEDEGKDLSDSIRAPVSVSETEETSEESSSDEDDTTVTGSNDNNTKEQVTSSSCPVSLEISEDRNCFPSENSESLKRALQKSNLLVEEQAQEIVRLKILLVLQLASNKVKDSKISDLESSLENEKRIVSNFSKVDVIKRKQENGWISRIINSWRNGETVFRPPTPSRKATHHAFRYDHRNNRGHYKGDLSSCGDTRSARAVVATHERIPKAHSKPFVFTATASTRCESACTNSQNTSHHPRTHDREVRSHGSRNSLPRFAMAPRTTAGLVTGCELVRTGFAYASDEFRNIILMLEEAGLSFVLEHPCKILNKEIARDAVADIQEESDAVEETADEGLEGDADENDQMDDEGEEEGNEGQEALETRDIIEAQSDKHAPEIVPENIGATVEWESEKSTEAARTPPLETVVVSSSTGASADEQGKEVPQDLPLRDDLATHTVNVIQGIVDELKASFEKGQNKMLKRIKKSENLMLKNMVEINHKLDVMEKKFEDKYTAAGQAVTLLMEGLKRNTDTLTIVNQNAHVVANNIQKFDGNMGAPAPEDYTVVDEGASVEEVPVSEADVHRAARASSKAKLMAMFDQGALAKARDKRKSQEGTSKETQAKKRIRLKEEEVFTILNNRTKTIIKDNKLSFQKYGRAVTRVRWLVSACKRWVVELGHRAQPQWLSERSPQDPHSPHINSHEKTYLRYTITLTQYSTYRHPLRILYMSKLRTCPQDQSLQSIHNGTHGHSWAPRLTTHLLSLQSPKQNVIQIWNRRLTPAKGRLTFFGRRSTIYTDILCT</sequence>
<proteinExistence type="predicted"/>
<keyword evidence="3" id="KW-1185">Reference proteome</keyword>
<organism evidence="2 3">
    <name type="scientific">Platanthera guangdongensis</name>
    <dbReference type="NCBI Taxonomy" id="2320717"/>
    <lineage>
        <taxon>Eukaryota</taxon>
        <taxon>Viridiplantae</taxon>
        <taxon>Streptophyta</taxon>
        <taxon>Embryophyta</taxon>
        <taxon>Tracheophyta</taxon>
        <taxon>Spermatophyta</taxon>
        <taxon>Magnoliopsida</taxon>
        <taxon>Liliopsida</taxon>
        <taxon>Asparagales</taxon>
        <taxon>Orchidaceae</taxon>
        <taxon>Orchidoideae</taxon>
        <taxon>Orchideae</taxon>
        <taxon>Orchidinae</taxon>
        <taxon>Platanthera</taxon>
    </lineage>
</organism>
<feature type="region of interest" description="Disordered" evidence="1">
    <location>
        <begin position="377"/>
        <end position="403"/>
    </location>
</feature>